<dbReference type="Gene3D" id="1.10.443.10">
    <property type="entry name" value="Intergrase catalytic core"/>
    <property type="match status" value="1"/>
</dbReference>
<dbReference type="GO" id="GO:0003677">
    <property type="term" value="F:DNA binding"/>
    <property type="evidence" value="ECO:0007669"/>
    <property type="project" value="InterPro"/>
</dbReference>
<reference evidence="4" key="1">
    <citation type="submission" date="2021-03" db="EMBL/GenBank/DDBJ databases">
        <title>Sagittula salina sp. nov. strain M10.9X isolated from the marine waste.</title>
        <authorList>
            <person name="Satari L."/>
            <person name="Molina-Menor E."/>
            <person name="Vidal-Verdu A."/>
            <person name="Pascual J."/>
            <person name="Pereto J."/>
            <person name="Porcar M."/>
        </authorList>
    </citation>
    <scope>NUCLEOTIDE SEQUENCE</scope>
    <source>
        <strain evidence="4">M10.9X</strain>
    </source>
</reference>
<dbReference type="PROSITE" id="PS51898">
    <property type="entry name" value="TYR_RECOMBINASE"/>
    <property type="match status" value="1"/>
</dbReference>
<dbReference type="InterPro" id="IPR011010">
    <property type="entry name" value="DNA_brk_join_enz"/>
</dbReference>
<proteinExistence type="predicted"/>
<feature type="region of interest" description="Disordered" evidence="2">
    <location>
        <begin position="249"/>
        <end position="269"/>
    </location>
</feature>
<protein>
    <recommendedName>
        <fullName evidence="3">Tyr recombinase domain-containing protein</fullName>
    </recommendedName>
</protein>
<evidence type="ECO:0000256" key="2">
    <source>
        <dbReference type="SAM" id="MobiDB-lite"/>
    </source>
</evidence>
<dbReference type="GO" id="GO:0006310">
    <property type="term" value="P:DNA recombination"/>
    <property type="evidence" value="ECO:0007669"/>
    <property type="project" value="UniProtKB-KW"/>
</dbReference>
<sequence>MTERNSPIETLLDVYFLLPSLYSESSAEAYQSAFRRVEHLTGKRLGQLPANVVDWERRAAGIVWAGEFTRARTPEARQRAFDGFVGRVSAGIRRALETDKPRHVDAGTEAAWRRIGNYVAEAENTLDADGEQLLPNQSTRSIENLRARLGTFHPVEVDTATATAALANIPPDKVASFRRSIRFFNRLIGERQRHGAISTLLPMGQIGPLPTLRDRPMDWTLCTEAFRSDLDQVIERSIRAPRRRDRFGGRLGADPVADRRRQTRGRRRPIRNKASRVKALRSALSWLARNAFEDREPVYALSSAMDLITENHVKAAVERFVARSATSVGLKDAKETSSLSTWLADLGMIAQHNGAEEDLVWAIEDLRFDLCEERDAAREMSATREAFIKLIDRDPAVVRAIVTGPRVLLAEARRLLARQTLSTHRRTEALHLFMAAAMLAVQLARPLRTRNVHEMLSEGDMPELIAPRRERASAWLDIGRNRVKNRKPLEGRIPDWLWTVISAWIDEGRPVWRDRSLPEEGREADTGDEAVETPRHCANDHLFPALSGAGAVSRQLINKAWNRGMARLGITGLTPHMMRHVAATLYLARNPGDYPVVAALLADSLRTVETFYARGEGRAAMDLFAQVLTEIDPTLNLKGTA</sequence>
<dbReference type="Proteomes" id="UP000675940">
    <property type="component" value="Unassembled WGS sequence"/>
</dbReference>
<comment type="caution">
    <text evidence="4">The sequence shown here is derived from an EMBL/GenBank/DDBJ whole genome shotgun (WGS) entry which is preliminary data.</text>
</comment>
<feature type="domain" description="Tyr recombinase" evidence="3">
    <location>
        <begin position="425"/>
        <end position="629"/>
    </location>
</feature>
<keyword evidence="5" id="KW-1185">Reference proteome</keyword>
<dbReference type="AlphaFoldDB" id="A0A940MRJ0"/>
<dbReference type="RefSeq" id="WP_209362936.1">
    <property type="nucleotide sequence ID" value="NZ_JAGISH010000013.1"/>
</dbReference>
<evidence type="ECO:0000259" key="3">
    <source>
        <dbReference type="PROSITE" id="PS51898"/>
    </source>
</evidence>
<keyword evidence="1" id="KW-0233">DNA recombination</keyword>
<dbReference type="InterPro" id="IPR013762">
    <property type="entry name" value="Integrase-like_cat_sf"/>
</dbReference>
<dbReference type="SUPFAM" id="SSF56349">
    <property type="entry name" value="DNA breaking-rejoining enzymes"/>
    <property type="match status" value="1"/>
</dbReference>
<organism evidence="4 5">
    <name type="scientific">Sagittula salina</name>
    <dbReference type="NCBI Taxonomy" id="2820268"/>
    <lineage>
        <taxon>Bacteria</taxon>
        <taxon>Pseudomonadati</taxon>
        <taxon>Pseudomonadota</taxon>
        <taxon>Alphaproteobacteria</taxon>
        <taxon>Rhodobacterales</taxon>
        <taxon>Roseobacteraceae</taxon>
        <taxon>Sagittula</taxon>
    </lineage>
</organism>
<evidence type="ECO:0000313" key="5">
    <source>
        <dbReference type="Proteomes" id="UP000675940"/>
    </source>
</evidence>
<accession>A0A940MRJ0</accession>
<dbReference type="GO" id="GO:0015074">
    <property type="term" value="P:DNA integration"/>
    <property type="evidence" value="ECO:0007669"/>
    <property type="project" value="InterPro"/>
</dbReference>
<name>A0A940MRJ0_9RHOB</name>
<dbReference type="InterPro" id="IPR002104">
    <property type="entry name" value="Integrase_catalytic"/>
</dbReference>
<gene>
    <name evidence="4" type="ORF">J5474_18750</name>
</gene>
<evidence type="ECO:0000313" key="4">
    <source>
        <dbReference type="EMBL" id="MBP0484515.1"/>
    </source>
</evidence>
<evidence type="ECO:0000256" key="1">
    <source>
        <dbReference type="ARBA" id="ARBA00023172"/>
    </source>
</evidence>
<dbReference type="EMBL" id="JAGISH010000013">
    <property type="protein sequence ID" value="MBP0484515.1"/>
    <property type="molecule type" value="Genomic_DNA"/>
</dbReference>